<evidence type="ECO:0000256" key="1">
    <source>
        <dbReference type="ARBA" id="ARBA00004255"/>
    </source>
</evidence>
<keyword evidence="2" id="KW-0333">Golgi apparatus</keyword>
<name>A0A124EQ32_9MYCO</name>
<comment type="subcellular location">
    <subcellularLocation>
        <location evidence="1">Golgi apparatus membrane</location>
        <topology evidence="1">Peripheral membrane protein</topology>
        <orientation evidence="1">Cytoplasmic side</orientation>
    </subcellularLocation>
</comment>
<accession>A0A124EQ32</accession>
<keyword evidence="3" id="KW-0446">Lipid-binding</keyword>
<evidence type="ECO:0000313" key="5">
    <source>
        <dbReference type="EMBL" id="KUI19099.1"/>
    </source>
</evidence>
<sequence length="220" mass="23935">MAQIAEDLFLLLLDNASAQPVLDRPRRERVLAAAVLLDLALACRIRPSVDGDPVEPGRLIALSVAGATDPVAEPAFSLLQRRPLRPRSAVKRLAKHTESNVIGHLERTGQIRRIPLPDKRFGHEFAWPLTNRDRVGHARSALLSALFDRRPPGPTTAAIITLLHAIDGLGALLSLNDRGWRWVHARAGEIALGSWVEESPTALPEMNLAVTASALRPALS</sequence>
<dbReference type="AlphaFoldDB" id="A0A124EQ32"/>
<evidence type="ECO:0000313" key="6">
    <source>
        <dbReference type="Proteomes" id="UP000053707"/>
    </source>
</evidence>
<keyword evidence="4" id="KW-0472">Membrane</keyword>
<evidence type="ECO:0008006" key="7">
    <source>
        <dbReference type="Google" id="ProtNLM"/>
    </source>
</evidence>
<dbReference type="GO" id="GO:0012505">
    <property type="term" value="C:endomembrane system"/>
    <property type="evidence" value="ECO:0007669"/>
    <property type="project" value="UniProtKB-ARBA"/>
</dbReference>
<keyword evidence="6" id="KW-1185">Reference proteome</keyword>
<dbReference type="RefSeq" id="WP_064394951.1">
    <property type="nucleotide sequence ID" value="NZ_LQIR01000008.1"/>
</dbReference>
<proteinExistence type="predicted"/>
<evidence type="ECO:0000256" key="4">
    <source>
        <dbReference type="ARBA" id="ARBA00023136"/>
    </source>
</evidence>
<dbReference type="GO" id="GO:0070273">
    <property type="term" value="F:phosphatidylinositol-4-phosphate binding"/>
    <property type="evidence" value="ECO:0007669"/>
    <property type="project" value="InterPro"/>
</dbReference>
<dbReference type="Proteomes" id="UP000053707">
    <property type="component" value="Unassembled WGS sequence"/>
</dbReference>
<evidence type="ECO:0000256" key="2">
    <source>
        <dbReference type="ARBA" id="ARBA00023034"/>
    </source>
</evidence>
<gene>
    <name evidence="5" type="ORF">AU192_04635</name>
</gene>
<protein>
    <recommendedName>
        <fullName evidence="7">GPP34 family phosphoprotein</fullName>
    </recommendedName>
</protein>
<comment type="caution">
    <text evidence="5">The sequence shown here is derived from an EMBL/GenBank/DDBJ whole genome shotgun (WGS) entry which is preliminary data.</text>
</comment>
<dbReference type="Gene3D" id="1.10.3630.10">
    <property type="entry name" value="yeast vps74-n-term truncation variant domain like"/>
    <property type="match status" value="1"/>
</dbReference>
<dbReference type="InterPro" id="IPR038261">
    <property type="entry name" value="GPP34-like_sf"/>
</dbReference>
<evidence type="ECO:0000256" key="3">
    <source>
        <dbReference type="ARBA" id="ARBA00023121"/>
    </source>
</evidence>
<dbReference type="Pfam" id="PF05719">
    <property type="entry name" value="GPP34"/>
    <property type="match status" value="1"/>
</dbReference>
<dbReference type="EMBL" id="LQIR01000008">
    <property type="protein sequence ID" value="KUI19099.1"/>
    <property type="molecule type" value="Genomic_DNA"/>
</dbReference>
<dbReference type="GO" id="GO:0005737">
    <property type="term" value="C:cytoplasm"/>
    <property type="evidence" value="ECO:0007669"/>
    <property type="project" value="UniProtKB-ARBA"/>
</dbReference>
<organism evidence="5 6">
    <name type="scientific">Mycobacterium lehmannii</name>
    <dbReference type="NCBI Taxonomy" id="2048550"/>
    <lineage>
        <taxon>Bacteria</taxon>
        <taxon>Bacillati</taxon>
        <taxon>Actinomycetota</taxon>
        <taxon>Actinomycetes</taxon>
        <taxon>Mycobacteriales</taxon>
        <taxon>Mycobacteriaceae</taxon>
        <taxon>Mycobacterium</taxon>
    </lineage>
</organism>
<reference evidence="5 6" key="1">
    <citation type="submission" date="2016-01" db="EMBL/GenBank/DDBJ databases">
        <authorList>
            <consortium name="TB Trials Study Group"/>
            <person name="Sutton G."/>
            <person name="Brinkac L."/>
            <person name="Sanka R."/>
            <person name="Adams M."/>
            <person name="Lau E.L."/>
            <person name="Macaden R."/>
            <person name="Grewal H.M.S."/>
        </authorList>
    </citation>
    <scope>NUCLEOTIDE SEQUENCE [LARGE SCALE GENOMIC DNA]</scope>
    <source>
        <strain evidence="5 6">IS-1744</strain>
    </source>
</reference>
<dbReference type="InterPro" id="IPR008628">
    <property type="entry name" value="GPP34-like"/>
</dbReference>